<reference evidence="2 3" key="1">
    <citation type="submission" date="2019-03" db="EMBL/GenBank/DDBJ databases">
        <title>Genomic Encyclopedia of Type Strains, Phase IV (KMG-IV): sequencing the most valuable type-strain genomes for metagenomic binning, comparative biology and taxonomic classification.</title>
        <authorList>
            <person name="Goeker M."/>
        </authorList>
    </citation>
    <scope>NUCLEOTIDE SEQUENCE [LARGE SCALE GENOMIC DNA]</scope>
    <source>
        <strain evidence="2 3">DSM 45775</strain>
    </source>
</reference>
<comment type="caution">
    <text evidence="2">The sequence shown here is derived from an EMBL/GenBank/DDBJ whole genome shotgun (WGS) entry which is preliminary data.</text>
</comment>
<dbReference type="Pfam" id="PF10025">
    <property type="entry name" value="DUF2267"/>
    <property type="match status" value="1"/>
</dbReference>
<sequence>MRHQEFLAGVATRGGFTDTDDARRAADAVLATVAAYLPADDRDALADALPNLLEQEAGLDRQDGGNGAPTEAGLVDDVARRTGWPAERARYALTAVTGQLAISDGDIGDRITRVLPPSLLGAGPTLPPDAASEGAQGRPQPVEADELDRTLQQDLTAWSGDRAGIQRTVELPSEHLDLLLERLRGVEQETGRRLRIVDRTPTSLTVRARTERQEVVTIGDLDLAARFDDLVATVGSA</sequence>
<dbReference type="Proteomes" id="UP000295705">
    <property type="component" value="Unassembled WGS sequence"/>
</dbReference>
<feature type="region of interest" description="Disordered" evidence="1">
    <location>
        <begin position="118"/>
        <end position="142"/>
    </location>
</feature>
<dbReference type="EMBL" id="SNYO01000002">
    <property type="protein sequence ID" value="TDQ63070.1"/>
    <property type="molecule type" value="Genomic_DNA"/>
</dbReference>
<evidence type="ECO:0000256" key="1">
    <source>
        <dbReference type="SAM" id="MobiDB-lite"/>
    </source>
</evidence>
<name>A0A4R6VT13_9PSEU</name>
<evidence type="ECO:0000313" key="2">
    <source>
        <dbReference type="EMBL" id="TDQ63070.1"/>
    </source>
</evidence>
<organism evidence="2 3">
    <name type="scientific">Actinomycetospora succinea</name>
    <dbReference type="NCBI Taxonomy" id="663603"/>
    <lineage>
        <taxon>Bacteria</taxon>
        <taxon>Bacillati</taxon>
        <taxon>Actinomycetota</taxon>
        <taxon>Actinomycetes</taxon>
        <taxon>Pseudonocardiales</taxon>
        <taxon>Pseudonocardiaceae</taxon>
        <taxon>Actinomycetospora</taxon>
    </lineage>
</organism>
<dbReference type="AlphaFoldDB" id="A0A4R6VT13"/>
<dbReference type="RefSeq" id="WP_133826047.1">
    <property type="nucleotide sequence ID" value="NZ_BAABHR010000053.1"/>
</dbReference>
<dbReference type="Gene3D" id="1.10.490.110">
    <property type="entry name" value="Uncharacterized conserved protein DUF2267"/>
    <property type="match status" value="1"/>
</dbReference>
<dbReference type="InterPro" id="IPR018727">
    <property type="entry name" value="DUF2267"/>
</dbReference>
<proteinExistence type="predicted"/>
<accession>A0A4R6VT13</accession>
<dbReference type="InterPro" id="IPR038282">
    <property type="entry name" value="DUF2267_sf"/>
</dbReference>
<gene>
    <name evidence="2" type="ORF">EV188_102727</name>
</gene>
<evidence type="ECO:0000313" key="3">
    <source>
        <dbReference type="Proteomes" id="UP000295705"/>
    </source>
</evidence>
<keyword evidence="3" id="KW-1185">Reference proteome</keyword>
<dbReference type="OrthoDB" id="3618409at2"/>
<protein>
    <submittedName>
        <fullName evidence="2">Uncharacterized protein DUF2267</fullName>
    </submittedName>
</protein>